<dbReference type="EMBL" id="POTW01000092">
    <property type="protein sequence ID" value="PZF80322.1"/>
    <property type="molecule type" value="Genomic_DNA"/>
</dbReference>
<name>A0A2W2B2T0_9ACTN</name>
<organism evidence="1 2">
    <name type="scientific">Jiangella anatolica</name>
    <dbReference type="NCBI Taxonomy" id="2670374"/>
    <lineage>
        <taxon>Bacteria</taxon>
        <taxon>Bacillati</taxon>
        <taxon>Actinomycetota</taxon>
        <taxon>Actinomycetes</taxon>
        <taxon>Jiangellales</taxon>
        <taxon>Jiangellaceae</taxon>
        <taxon>Jiangella</taxon>
    </lineage>
</organism>
<protein>
    <recommendedName>
        <fullName evidence="3">Alpha-galactosidase</fullName>
    </recommendedName>
</protein>
<dbReference type="SUPFAM" id="SSF51445">
    <property type="entry name" value="(Trans)glycosidases"/>
    <property type="match status" value="1"/>
</dbReference>
<evidence type="ECO:0000313" key="1">
    <source>
        <dbReference type="EMBL" id="PZF80322.1"/>
    </source>
</evidence>
<dbReference type="InterPro" id="IPR013785">
    <property type="entry name" value="Aldolase_TIM"/>
</dbReference>
<dbReference type="AlphaFoldDB" id="A0A2W2B2T0"/>
<accession>A0A2W2B2T0</accession>
<dbReference type="Proteomes" id="UP000248764">
    <property type="component" value="Unassembled WGS sequence"/>
</dbReference>
<reference evidence="1 2" key="1">
    <citation type="submission" date="2018-01" db="EMBL/GenBank/DDBJ databases">
        <title>Draft genome sequence of Jiangella sp. GTF31.</title>
        <authorList>
            <person name="Sahin N."/>
            <person name="Ay H."/>
            <person name="Saygin H."/>
        </authorList>
    </citation>
    <scope>NUCLEOTIDE SEQUENCE [LARGE SCALE GENOMIC DNA]</scope>
    <source>
        <strain evidence="1 2">GTF31</strain>
    </source>
</reference>
<evidence type="ECO:0000313" key="2">
    <source>
        <dbReference type="Proteomes" id="UP000248764"/>
    </source>
</evidence>
<evidence type="ECO:0008006" key="3">
    <source>
        <dbReference type="Google" id="ProtNLM"/>
    </source>
</evidence>
<proteinExistence type="predicted"/>
<sequence>MGFERLRANGPDRLLPGFEDATVRLVRPFSWDAPDRGFEAVEVPVQPDGVTVVSGPYATADAAALEAGADLDFPGLPGDQAHRYLAQGVPAAGSARFQDGLGLLTVASPDGLALALAQDYSGTVLTTLRAEPGGLRLTVSLPAATFSPSAPAEPPTAVLRTGAGDHDVAEGWLREAVRAAIPARPDGPLTPPLIADTWGFGTAITPELVARFVDAAADLGVDVVTVDKGWEDEVGDWNAAAGYSGGLAALAAAVHARGVAFGLWCAAGNAAPSSRVLREHPEWRAVWRGRAVIQSHDTYVLCLGHEPARAYVESRLEALVEAGVDWLLHDFETIARCDSAEHTHDPGAGEHACEAGWYATLAALRARHPALVVENCWNGGRPVDLRMVAHHDTTIGDDWARSEFNRVAKLGLGRYLPSSWCTAYMSDEDLPSTSQLAPYVVGGPWVVMGDVAGWRPEHRALVRRAAEVYRAWRSPSLDRHVEAVVTEPALPAVGIGRDDGAQLAAVVVPPVSAGTPARWFPSPRPGAALYTLTDEWTGATRTVTAAAVTAGIDLDTSAPAGLLLSLTPSA</sequence>
<dbReference type="Gene3D" id="3.20.20.70">
    <property type="entry name" value="Aldolase class I"/>
    <property type="match status" value="1"/>
</dbReference>
<dbReference type="RefSeq" id="WP_111257655.1">
    <property type="nucleotide sequence ID" value="NZ_POTW01000092.1"/>
</dbReference>
<comment type="caution">
    <text evidence="1">The sequence shown here is derived from an EMBL/GenBank/DDBJ whole genome shotgun (WGS) entry which is preliminary data.</text>
</comment>
<dbReference type="Pfam" id="PF02065">
    <property type="entry name" value="Melibiase"/>
    <property type="match status" value="1"/>
</dbReference>
<gene>
    <name evidence="1" type="ORF">C1I92_26600</name>
</gene>
<keyword evidence="2" id="KW-1185">Reference proteome</keyword>
<dbReference type="InterPro" id="IPR017853">
    <property type="entry name" value="GH"/>
</dbReference>